<dbReference type="GO" id="GO:0008305">
    <property type="term" value="C:integrin complex"/>
    <property type="evidence" value="ECO:0007669"/>
    <property type="project" value="InterPro"/>
</dbReference>
<dbReference type="GO" id="GO:0007229">
    <property type="term" value="P:integrin-mediated signaling pathway"/>
    <property type="evidence" value="ECO:0007669"/>
    <property type="project" value="UniProtKB-KW"/>
</dbReference>
<keyword evidence="1" id="KW-0732">Signal</keyword>
<feature type="repeat" description="FG-GAP" evidence="4">
    <location>
        <begin position="39"/>
        <end position="83"/>
    </location>
</feature>
<gene>
    <name evidence="6" type="primary">ORF7679</name>
</gene>
<dbReference type="AlphaFoldDB" id="A0A0B6Y0W1"/>
<keyword evidence="3" id="KW-0325">Glycoprotein</keyword>
<evidence type="ECO:0000256" key="4">
    <source>
        <dbReference type="PROSITE-ProRule" id="PRU00803"/>
    </source>
</evidence>
<dbReference type="EMBL" id="HACG01002556">
    <property type="protein sequence ID" value="CEK49421.1"/>
    <property type="molecule type" value="Transcribed_RNA"/>
</dbReference>
<dbReference type="InterPro" id="IPR013517">
    <property type="entry name" value="FG-GAP"/>
</dbReference>
<dbReference type="SUPFAM" id="SSF69318">
    <property type="entry name" value="Integrin alpha N-terminal domain"/>
    <property type="match status" value="1"/>
</dbReference>
<dbReference type="GO" id="GO:0005178">
    <property type="term" value="F:integrin binding"/>
    <property type="evidence" value="ECO:0007669"/>
    <property type="project" value="TreeGrafter"/>
</dbReference>
<dbReference type="InterPro" id="IPR013519">
    <property type="entry name" value="Int_alpha_beta-p"/>
</dbReference>
<dbReference type="Pfam" id="PF01839">
    <property type="entry name" value="FG-GAP"/>
    <property type="match status" value="1"/>
</dbReference>
<dbReference type="InterPro" id="IPR000413">
    <property type="entry name" value="Integrin_alpha"/>
</dbReference>
<evidence type="ECO:0000313" key="6">
    <source>
        <dbReference type="EMBL" id="CEK49421.1"/>
    </source>
</evidence>
<reference evidence="6" key="1">
    <citation type="submission" date="2014-12" db="EMBL/GenBank/DDBJ databases">
        <title>Insight into the proteome of Arion vulgaris.</title>
        <authorList>
            <person name="Aradska J."/>
            <person name="Bulat T."/>
            <person name="Smidak R."/>
            <person name="Sarate P."/>
            <person name="Gangsoo J."/>
            <person name="Sialana F."/>
            <person name="Bilban M."/>
            <person name="Lubec G."/>
        </authorList>
    </citation>
    <scope>NUCLEOTIDE SEQUENCE</scope>
    <source>
        <tissue evidence="6">Skin</tissue>
    </source>
</reference>
<keyword evidence="5" id="KW-0675">Receptor</keyword>
<dbReference type="Gene3D" id="2.130.10.130">
    <property type="entry name" value="Integrin alpha, N-terminal"/>
    <property type="match status" value="1"/>
</dbReference>
<dbReference type="GO" id="GO:0009897">
    <property type="term" value="C:external side of plasma membrane"/>
    <property type="evidence" value="ECO:0007669"/>
    <property type="project" value="TreeGrafter"/>
</dbReference>
<keyword evidence="2" id="KW-0677">Repeat</keyword>
<dbReference type="PANTHER" id="PTHR23220:SF122">
    <property type="entry name" value="INTEGRIN ALPHA-PS1"/>
    <property type="match status" value="1"/>
</dbReference>
<evidence type="ECO:0000256" key="5">
    <source>
        <dbReference type="RuleBase" id="RU003762"/>
    </source>
</evidence>
<name>A0A0B6Y0W1_9EUPU</name>
<dbReference type="PANTHER" id="PTHR23220">
    <property type="entry name" value="INTEGRIN ALPHA"/>
    <property type="match status" value="1"/>
</dbReference>
<dbReference type="GO" id="GO:0033627">
    <property type="term" value="P:cell adhesion mediated by integrin"/>
    <property type="evidence" value="ECO:0007669"/>
    <property type="project" value="TreeGrafter"/>
</dbReference>
<proteinExistence type="inferred from homology"/>
<dbReference type="InterPro" id="IPR028994">
    <property type="entry name" value="Integrin_alpha_N"/>
</dbReference>
<evidence type="ECO:0008006" key="7">
    <source>
        <dbReference type="Google" id="ProtNLM"/>
    </source>
</evidence>
<comment type="similarity">
    <text evidence="5">Belongs to the integrin alpha chain family.</text>
</comment>
<evidence type="ECO:0000256" key="2">
    <source>
        <dbReference type="ARBA" id="ARBA00022737"/>
    </source>
</evidence>
<dbReference type="PRINTS" id="PR01185">
    <property type="entry name" value="INTEGRINA"/>
</dbReference>
<evidence type="ECO:0000256" key="1">
    <source>
        <dbReference type="ARBA" id="ARBA00022729"/>
    </source>
</evidence>
<feature type="non-terminal residue" evidence="6">
    <location>
        <position position="1"/>
    </location>
</feature>
<dbReference type="PROSITE" id="PS51470">
    <property type="entry name" value="FG_GAP"/>
    <property type="match status" value="1"/>
</dbReference>
<dbReference type="GO" id="GO:0007160">
    <property type="term" value="P:cell-matrix adhesion"/>
    <property type="evidence" value="ECO:0007669"/>
    <property type="project" value="TreeGrafter"/>
</dbReference>
<keyword evidence="5" id="KW-0130">Cell adhesion</keyword>
<feature type="non-terminal residue" evidence="6">
    <location>
        <position position="83"/>
    </location>
</feature>
<keyword evidence="5" id="KW-0401">Integrin</keyword>
<accession>A0A0B6Y0W1</accession>
<sequence length="83" mass="8623">YFGMSVTTAKLSAEGVYTIIGVPRAGGSGKVYAYNSDFQLLLAKEGDQIGSSFGTTVCAVDLNGDSLDDLVVGAPFFSDTTDE</sequence>
<protein>
    <recommendedName>
        <fullName evidence="7">Integrin alpha-2 domain-containing protein</fullName>
    </recommendedName>
</protein>
<comment type="subcellular location">
    <subcellularLocation>
        <location evidence="5">Membrane</location>
        <topology evidence="5">Single-pass type I membrane protein</topology>
    </subcellularLocation>
</comment>
<organism evidence="6">
    <name type="scientific">Arion vulgaris</name>
    <dbReference type="NCBI Taxonomy" id="1028688"/>
    <lineage>
        <taxon>Eukaryota</taxon>
        <taxon>Metazoa</taxon>
        <taxon>Spiralia</taxon>
        <taxon>Lophotrochozoa</taxon>
        <taxon>Mollusca</taxon>
        <taxon>Gastropoda</taxon>
        <taxon>Heterobranchia</taxon>
        <taxon>Euthyneura</taxon>
        <taxon>Panpulmonata</taxon>
        <taxon>Eupulmonata</taxon>
        <taxon>Stylommatophora</taxon>
        <taxon>Helicina</taxon>
        <taxon>Arionoidea</taxon>
        <taxon>Arionidae</taxon>
        <taxon>Arion</taxon>
    </lineage>
</organism>
<dbReference type="GO" id="GO:0098609">
    <property type="term" value="P:cell-cell adhesion"/>
    <property type="evidence" value="ECO:0007669"/>
    <property type="project" value="TreeGrafter"/>
</dbReference>
<evidence type="ECO:0000256" key="3">
    <source>
        <dbReference type="ARBA" id="ARBA00023180"/>
    </source>
</evidence>